<dbReference type="EMBL" id="JAVDYI010000001">
    <property type="protein sequence ID" value="MDR7356546.1"/>
    <property type="molecule type" value="Genomic_DNA"/>
</dbReference>
<dbReference type="EMBL" id="JAVDYI010000001">
    <property type="protein sequence ID" value="MDR7356405.1"/>
    <property type="molecule type" value="Genomic_DNA"/>
</dbReference>
<accession>A0ABU2BIF8</accession>
<dbReference type="EMBL" id="JAVDYI010000001">
    <property type="protein sequence ID" value="MDR7358432.1"/>
    <property type="molecule type" value="Genomic_DNA"/>
</dbReference>
<evidence type="ECO:0000313" key="3">
    <source>
        <dbReference type="EMBL" id="MDR7358432.1"/>
    </source>
</evidence>
<organism evidence="3 5">
    <name type="scientific">Paeniglutamicibacter sulfureus</name>
    <dbReference type="NCBI Taxonomy" id="43666"/>
    <lineage>
        <taxon>Bacteria</taxon>
        <taxon>Bacillati</taxon>
        <taxon>Actinomycetota</taxon>
        <taxon>Actinomycetes</taxon>
        <taxon>Micrococcales</taxon>
        <taxon>Micrococcaceae</taxon>
        <taxon>Paeniglutamicibacter</taxon>
    </lineage>
</organism>
<reference evidence="3 5" key="1">
    <citation type="submission" date="2023-07" db="EMBL/GenBank/DDBJ databases">
        <title>Sequencing the genomes of 1000 actinobacteria strains.</title>
        <authorList>
            <person name="Klenk H.-P."/>
        </authorList>
    </citation>
    <scope>NUCLEOTIDE SEQUENCE [LARGE SCALE GENOMIC DNA]</scope>
    <source>
        <strain evidence="3 5">DSM 20167</strain>
    </source>
</reference>
<name>A0ABU2BIF8_9MICC</name>
<protein>
    <recommendedName>
        <fullName evidence="6">Helix-turn-helix domain-containing protein</fullName>
    </recommendedName>
</protein>
<evidence type="ECO:0008006" key="6">
    <source>
        <dbReference type="Google" id="ProtNLM"/>
    </source>
</evidence>
<evidence type="ECO:0000313" key="5">
    <source>
        <dbReference type="Proteomes" id="UP001183817"/>
    </source>
</evidence>
<evidence type="ECO:0000313" key="4">
    <source>
        <dbReference type="EMBL" id="MDR7360017.1"/>
    </source>
</evidence>
<evidence type="ECO:0000313" key="2">
    <source>
        <dbReference type="EMBL" id="MDR7356546.1"/>
    </source>
</evidence>
<comment type="caution">
    <text evidence="3">The sequence shown here is derived from an EMBL/GenBank/DDBJ whole genome shotgun (WGS) entry which is preliminary data.</text>
</comment>
<evidence type="ECO:0000313" key="1">
    <source>
        <dbReference type="EMBL" id="MDR7356405.1"/>
    </source>
</evidence>
<dbReference type="Proteomes" id="UP001183817">
    <property type="component" value="Unassembled WGS sequence"/>
</dbReference>
<gene>
    <name evidence="1" type="ORF">J2S64_000096</name>
    <name evidence="2" type="ORF">J2S64_000237</name>
    <name evidence="3" type="ORF">J2S64_002123</name>
    <name evidence="4" type="ORF">J2S64_003708</name>
</gene>
<proteinExistence type="predicted"/>
<keyword evidence="5" id="KW-1185">Reference proteome</keyword>
<dbReference type="RefSeq" id="WP_409373463.1">
    <property type="nucleotide sequence ID" value="NZ_BAAAWO010000001.1"/>
</dbReference>
<sequence length="151" mass="15922">MTHVLLPVVLAARKADEALVIAAAIEAKALEGLGHRSIADRVGRPVSTVRGWLRSFGSSAASLCSWFRSLLLRDASDAASLWPQSARGILAQALGVLLAYARVVGERFAVPEASAVPWHAAALASAGPWVFSGTWWVKRLATPIGPDRAGC</sequence>
<dbReference type="EMBL" id="JAVDYI010000001">
    <property type="protein sequence ID" value="MDR7360017.1"/>
    <property type="molecule type" value="Genomic_DNA"/>
</dbReference>